<feature type="domain" description="Protein kinase" evidence="3">
    <location>
        <begin position="86"/>
        <end position="346"/>
    </location>
</feature>
<dbReference type="Pfam" id="PF00069">
    <property type="entry name" value="Pkinase"/>
    <property type="match status" value="1"/>
</dbReference>
<organism evidence="4 5">
    <name type="scientific">Romanomermis culicivorax</name>
    <name type="common">Nematode worm</name>
    <dbReference type="NCBI Taxonomy" id="13658"/>
    <lineage>
        <taxon>Eukaryota</taxon>
        <taxon>Metazoa</taxon>
        <taxon>Ecdysozoa</taxon>
        <taxon>Nematoda</taxon>
        <taxon>Enoplea</taxon>
        <taxon>Dorylaimia</taxon>
        <taxon>Mermithida</taxon>
        <taxon>Mermithoidea</taxon>
        <taxon>Mermithidae</taxon>
        <taxon>Romanomermis</taxon>
    </lineage>
</organism>
<keyword evidence="4" id="KW-1185">Reference proteome</keyword>
<feature type="region of interest" description="Disordered" evidence="2">
    <location>
        <begin position="383"/>
        <end position="415"/>
    </location>
</feature>
<evidence type="ECO:0000313" key="4">
    <source>
        <dbReference type="Proteomes" id="UP000887565"/>
    </source>
</evidence>
<feature type="region of interest" description="Disordered" evidence="2">
    <location>
        <begin position="1"/>
        <end position="71"/>
    </location>
</feature>
<feature type="compositionally biased region" description="Basic and acidic residues" evidence="2">
    <location>
        <begin position="25"/>
        <end position="70"/>
    </location>
</feature>
<dbReference type="InterPro" id="IPR000719">
    <property type="entry name" value="Prot_kinase_dom"/>
</dbReference>
<dbReference type="AlphaFoldDB" id="A0A915L6Y3"/>
<dbReference type="Proteomes" id="UP000887565">
    <property type="component" value="Unplaced"/>
</dbReference>
<dbReference type="WBParaSite" id="nRc.2.0.1.t46567-RA">
    <property type="protein sequence ID" value="nRc.2.0.1.t46567-RA"/>
    <property type="gene ID" value="nRc.2.0.1.g46567"/>
</dbReference>
<feature type="compositionally biased region" description="Basic and acidic residues" evidence="2">
    <location>
        <begin position="390"/>
        <end position="399"/>
    </location>
</feature>
<reference evidence="5" key="1">
    <citation type="submission" date="2022-11" db="UniProtKB">
        <authorList>
            <consortium name="WormBaseParasite"/>
        </authorList>
    </citation>
    <scope>IDENTIFICATION</scope>
</reference>
<feature type="compositionally biased region" description="Basic and acidic residues" evidence="2">
    <location>
        <begin position="1"/>
        <end position="17"/>
    </location>
</feature>
<protein>
    <submittedName>
        <fullName evidence="5">Protein kinase domain-containing protein</fullName>
    </submittedName>
</protein>
<feature type="binding site" evidence="1">
    <location>
        <position position="115"/>
    </location>
    <ligand>
        <name>ATP</name>
        <dbReference type="ChEBI" id="CHEBI:30616"/>
    </ligand>
</feature>
<dbReference type="InterPro" id="IPR011009">
    <property type="entry name" value="Kinase-like_dom_sf"/>
</dbReference>
<proteinExistence type="predicted"/>
<keyword evidence="1" id="KW-0067">ATP-binding</keyword>
<evidence type="ECO:0000313" key="5">
    <source>
        <dbReference type="WBParaSite" id="nRc.2.0.1.t46567-RA"/>
    </source>
</evidence>
<accession>A0A915L6Y3</accession>
<dbReference type="PROSITE" id="PS50011">
    <property type="entry name" value="PROTEIN_KINASE_DOM"/>
    <property type="match status" value="1"/>
</dbReference>
<dbReference type="SUPFAM" id="SSF56112">
    <property type="entry name" value="Protein kinase-like (PK-like)"/>
    <property type="match status" value="1"/>
</dbReference>
<dbReference type="PANTHER" id="PTHR11909">
    <property type="entry name" value="CASEIN KINASE-RELATED"/>
    <property type="match status" value="1"/>
</dbReference>
<dbReference type="PROSITE" id="PS00107">
    <property type="entry name" value="PROTEIN_KINASE_ATP"/>
    <property type="match status" value="1"/>
</dbReference>
<dbReference type="GO" id="GO:0005524">
    <property type="term" value="F:ATP binding"/>
    <property type="evidence" value="ECO:0007669"/>
    <property type="project" value="UniProtKB-UniRule"/>
</dbReference>
<evidence type="ECO:0000256" key="1">
    <source>
        <dbReference type="PROSITE-ProRule" id="PRU10141"/>
    </source>
</evidence>
<keyword evidence="1" id="KW-0547">Nucleotide-binding</keyword>
<dbReference type="GO" id="GO:0004672">
    <property type="term" value="F:protein kinase activity"/>
    <property type="evidence" value="ECO:0007669"/>
    <property type="project" value="InterPro"/>
</dbReference>
<evidence type="ECO:0000259" key="3">
    <source>
        <dbReference type="PROSITE" id="PS50011"/>
    </source>
</evidence>
<dbReference type="Gene3D" id="1.10.510.10">
    <property type="entry name" value="Transferase(Phosphotransferase) domain 1"/>
    <property type="match status" value="1"/>
</dbReference>
<evidence type="ECO:0000256" key="2">
    <source>
        <dbReference type="SAM" id="MobiDB-lite"/>
    </source>
</evidence>
<sequence>MSSSEKDQVKNADEEPAPKAAAAEGNKKRSGDVGEKKKDSESQKLKDKKEGGSKKGAAEVKKAATKKVAEKPMPNVKEGEVVNNRFTIVKLLGAGGFGAVYEVDDAKTKQKAAMKLELHKPPPDHPDLTLEMNVLRRVQKNVHFTRFIQNGVHRNIRYLVMQLVGRNLGDMRKSCPDKKFTYSSAHRSAMQMFEAIEHMHKVELLHRDIKPGNYAVGYTRGDVRMIYLLDFGLVRKYTAKNGKVRPQRAHAPFRGTRRYASPNMLKEIDSGRVDDLISWIYSVVECSIGNLPFPSTETNRKKLADIKLQVAEDAQGLFKDMHKIWRPIYDHLMKLKYADVPDYAMIRREMDGVLKEKKIDFKRDPYDWEEEGGTFSKIITQTMAKGPPKKSADEMKEKFATGTTGKDTGGGAGVD</sequence>
<dbReference type="InterPro" id="IPR050235">
    <property type="entry name" value="CK1_Ser-Thr_kinase"/>
</dbReference>
<dbReference type="SMART" id="SM00220">
    <property type="entry name" value="S_TKc"/>
    <property type="match status" value="1"/>
</dbReference>
<dbReference type="InterPro" id="IPR017441">
    <property type="entry name" value="Protein_kinase_ATP_BS"/>
</dbReference>
<name>A0A915L6Y3_ROMCU</name>